<dbReference type="GO" id="GO:0046872">
    <property type="term" value="F:metal ion binding"/>
    <property type="evidence" value="ECO:0007669"/>
    <property type="project" value="UniProtKB-KW"/>
</dbReference>
<gene>
    <name evidence="6" type="ORF">CW354_01850</name>
</gene>
<feature type="domain" description="CENP-V/GFA" evidence="5">
    <location>
        <begin position="9"/>
        <end position="112"/>
    </location>
</feature>
<evidence type="ECO:0000256" key="1">
    <source>
        <dbReference type="ARBA" id="ARBA00005495"/>
    </source>
</evidence>
<proteinExistence type="inferred from homology"/>
<sequence>MNNHAKPPLKAECRCGKLQASIAAAPLITSACHCKGCQKMAASAFSLTVIALSESFSVIAGKPVIGGLHGGARHYFCDYCLSWVFTRPEGFDEIVNIRTTMLEDAADFPPFMETCMAEKLPWAKTGAVRSFDQFPDSAEFTTLLHDYAEWREA</sequence>
<dbReference type="PANTHER" id="PTHR33337:SF40">
    <property type="entry name" value="CENP-V_GFA DOMAIN-CONTAINING PROTEIN-RELATED"/>
    <property type="match status" value="1"/>
</dbReference>
<evidence type="ECO:0000313" key="6">
    <source>
        <dbReference type="EMBL" id="PQA89633.1"/>
    </source>
</evidence>
<dbReference type="InterPro" id="IPR006913">
    <property type="entry name" value="CENP-V/GFA"/>
</dbReference>
<dbReference type="SUPFAM" id="SSF51316">
    <property type="entry name" value="Mss4-like"/>
    <property type="match status" value="1"/>
</dbReference>
<protein>
    <submittedName>
        <fullName evidence="6">Aldehyde-activating protein</fullName>
    </submittedName>
</protein>
<keyword evidence="2" id="KW-0479">Metal-binding</keyword>
<keyword evidence="4" id="KW-0456">Lyase</keyword>
<dbReference type="PROSITE" id="PS51257">
    <property type="entry name" value="PROKAR_LIPOPROTEIN"/>
    <property type="match status" value="1"/>
</dbReference>
<dbReference type="OrthoDB" id="7186766at2"/>
<keyword evidence="7" id="KW-1185">Reference proteome</keyword>
<evidence type="ECO:0000256" key="2">
    <source>
        <dbReference type="ARBA" id="ARBA00022723"/>
    </source>
</evidence>
<comment type="caution">
    <text evidence="6">The sequence shown here is derived from an EMBL/GenBank/DDBJ whole genome shotgun (WGS) entry which is preliminary data.</text>
</comment>
<keyword evidence="3" id="KW-0862">Zinc</keyword>
<evidence type="ECO:0000313" key="7">
    <source>
        <dbReference type="Proteomes" id="UP000239504"/>
    </source>
</evidence>
<name>A0A2S7KAY0_9PROT</name>
<dbReference type="Proteomes" id="UP000239504">
    <property type="component" value="Unassembled WGS sequence"/>
</dbReference>
<evidence type="ECO:0000259" key="5">
    <source>
        <dbReference type="PROSITE" id="PS51891"/>
    </source>
</evidence>
<evidence type="ECO:0000256" key="4">
    <source>
        <dbReference type="ARBA" id="ARBA00023239"/>
    </source>
</evidence>
<dbReference type="EMBL" id="PJCH01000001">
    <property type="protein sequence ID" value="PQA89633.1"/>
    <property type="molecule type" value="Genomic_DNA"/>
</dbReference>
<dbReference type="GO" id="GO:0016846">
    <property type="term" value="F:carbon-sulfur lyase activity"/>
    <property type="evidence" value="ECO:0007669"/>
    <property type="project" value="InterPro"/>
</dbReference>
<dbReference type="InterPro" id="IPR011057">
    <property type="entry name" value="Mss4-like_sf"/>
</dbReference>
<organism evidence="6 7">
    <name type="scientific">Hyphococcus luteus</name>
    <dbReference type="NCBI Taxonomy" id="2058213"/>
    <lineage>
        <taxon>Bacteria</taxon>
        <taxon>Pseudomonadati</taxon>
        <taxon>Pseudomonadota</taxon>
        <taxon>Alphaproteobacteria</taxon>
        <taxon>Parvularculales</taxon>
        <taxon>Parvularculaceae</taxon>
        <taxon>Hyphococcus</taxon>
    </lineage>
</organism>
<dbReference type="Pfam" id="PF04828">
    <property type="entry name" value="GFA"/>
    <property type="match status" value="1"/>
</dbReference>
<dbReference type="PROSITE" id="PS51891">
    <property type="entry name" value="CENP_V_GFA"/>
    <property type="match status" value="1"/>
</dbReference>
<dbReference type="RefSeq" id="WP_104828335.1">
    <property type="nucleotide sequence ID" value="NZ_PJCH01000001.1"/>
</dbReference>
<reference evidence="6 7" key="1">
    <citation type="submission" date="2017-12" db="EMBL/GenBank/DDBJ databases">
        <authorList>
            <person name="Hurst M.R.H."/>
        </authorList>
    </citation>
    <scope>NUCLEOTIDE SEQUENCE [LARGE SCALE GENOMIC DNA]</scope>
    <source>
        <strain evidence="6 7">SY-3-19</strain>
    </source>
</reference>
<comment type="similarity">
    <text evidence="1">Belongs to the Gfa family.</text>
</comment>
<dbReference type="Gene3D" id="3.90.1590.10">
    <property type="entry name" value="glutathione-dependent formaldehyde- activating enzyme (gfa)"/>
    <property type="match status" value="1"/>
</dbReference>
<evidence type="ECO:0000256" key="3">
    <source>
        <dbReference type="ARBA" id="ARBA00022833"/>
    </source>
</evidence>
<accession>A0A2S7KAY0</accession>
<dbReference type="AlphaFoldDB" id="A0A2S7KAY0"/>
<dbReference type="PANTHER" id="PTHR33337">
    <property type="entry name" value="GFA DOMAIN-CONTAINING PROTEIN"/>
    <property type="match status" value="1"/>
</dbReference>